<feature type="region of interest" description="Disordered" evidence="1">
    <location>
        <begin position="262"/>
        <end position="305"/>
    </location>
</feature>
<evidence type="ECO:0000256" key="1">
    <source>
        <dbReference type="SAM" id="MobiDB-lite"/>
    </source>
</evidence>
<dbReference type="Proteomes" id="UP000538670">
    <property type="component" value="Unassembled WGS sequence"/>
</dbReference>
<dbReference type="PANTHER" id="PTHR34219:SF1">
    <property type="entry name" value="PEPSY DOMAIN-CONTAINING PROTEIN"/>
    <property type="match status" value="1"/>
</dbReference>
<evidence type="ECO:0000313" key="4">
    <source>
        <dbReference type="Proteomes" id="UP000538670"/>
    </source>
</evidence>
<protein>
    <submittedName>
        <fullName evidence="3">Putative iron-regulated membrane protein</fullName>
    </submittedName>
</protein>
<evidence type="ECO:0000313" key="3">
    <source>
        <dbReference type="EMBL" id="MBB3881070.1"/>
    </source>
</evidence>
<keyword evidence="4" id="KW-1185">Reference proteome</keyword>
<feature type="transmembrane region" description="Helical" evidence="2">
    <location>
        <begin position="439"/>
        <end position="465"/>
    </location>
</feature>
<dbReference type="RefSeq" id="WP_183953090.1">
    <property type="nucleotide sequence ID" value="NZ_JACIDH010000029.1"/>
</dbReference>
<keyword evidence="2" id="KW-0472">Membrane</keyword>
<accession>A0A7W6F518</accession>
<reference evidence="3 4" key="1">
    <citation type="submission" date="2020-08" db="EMBL/GenBank/DDBJ databases">
        <title>Genomic Encyclopedia of Type Strains, Phase IV (KMG-IV): sequencing the most valuable type-strain genomes for metagenomic binning, comparative biology and taxonomic classification.</title>
        <authorList>
            <person name="Goeker M."/>
        </authorList>
    </citation>
    <scope>NUCLEOTIDE SEQUENCE [LARGE SCALE GENOMIC DNA]</scope>
    <source>
        <strain evidence="3 4">DSM 19512</strain>
    </source>
</reference>
<organism evidence="3 4">
    <name type="scientific">Sphingomonas pseudosanguinis</name>
    <dbReference type="NCBI Taxonomy" id="413712"/>
    <lineage>
        <taxon>Bacteria</taxon>
        <taxon>Pseudomonadati</taxon>
        <taxon>Pseudomonadota</taxon>
        <taxon>Alphaproteobacteria</taxon>
        <taxon>Sphingomonadales</taxon>
        <taxon>Sphingomonadaceae</taxon>
        <taxon>Sphingomonas</taxon>
    </lineage>
</organism>
<sequence length="479" mass="51971">MTSMPHDRVTFHRTIWRWHFWAGLLVLPILLMLSLTGAIYLFNDELNDAIYPEQRLVVPRAGHVPVSRMIQAALVAYPGTASRVDMPGRADRSAVVFVNPDQGPPRRVAVDPGTGRVLGSVVYDRTLVGWADAMHRSMLMGVFGERLVELAACWALVLLATGVILWWPRGGWRASGTLWPRLSGRGRRFWRDLHGPVGLWTGGVIGFLVLTGLPWAGVTGPLLHRVSGALGVGYPTSYRQYNIPHSLPAKVALGSAPWTLEDAPLPQSHRPGSDMAAHGHAAMPPDEHAEHRAHGPGSPGATRDPAVIRGTDQVDRITAGLGWTNGYRLFLPGGPTGVYTAFTYPDRPQGQRTIYVDRYTLRPIGREIRFADYGAVGRAVEWGVQVHMGNYFGAANQALMLFACIGVWLLAISGVAMWWKRRPAGRVGAPPPLSGARVGGLIVALAILAMLLPLFGASLLVVAALDRGLAVATRRRAMA</sequence>
<evidence type="ECO:0000256" key="2">
    <source>
        <dbReference type="SAM" id="Phobius"/>
    </source>
</evidence>
<keyword evidence="2" id="KW-0812">Transmembrane</keyword>
<dbReference type="PANTHER" id="PTHR34219">
    <property type="entry name" value="IRON-REGULATED INNER MEMBRANE PROTEIN-RELATED"/>
    <property type="match status" value="1"/>
</dbReference>
<proteinExistence type="predicted"/>
<keyword evidence="2" id="KW-1133">Transmembrane helix</keyword>
<dbReference type="Pfam" id="PF03929">
    <property type="entry name" value="PepSY_TM"/>
    <property type="match status" value="1"/>
</dbReference>
<feature type="transmembrane region" description="Helical" evidence="2">
    <location>
        <begin position="20"/>
        <end position="42"/>
    </location>
</feature>
<feature type="transmembrane region" description="Helical" evidence="2">
    <location>
        <begin position="197"/>
        <end position="218"/>
    </location>
</feature>
<dbReference type="EMBL" id="JACIDH010000029">
    <property type="protein sequence ID" value="MBB3881070.1"/>
    <property type="molecule type" value="Genomic_DNA"/>
</dbReference>
<dbReference type="AlphaFoldDB" id="A0A7W6F518"/>
<gene>
    <name evidence="3" type="ORF">GGR48_003524</name>
</gene>
<feature type="transmembrane region" description="Helical" evidence="2">
    <location>
        <begin position="147"/>
        <end position="167"/>
    </location>
</feature>
<name>A0A7W6F518_9SPHN</name>
<comment type="caution">
    <text evidence="3">The sequence shown here is derived from an EMBL/GenBank/DDBJ whole genome shotgun (WGS) entry which is preliminary data.</text>
</comment>
<feature type="transmembrane region" description="Helical" evidence="2">
    <location>
        <begin position="398"/>
        <end position="419"/>
    </location>
</feature>
<dbReference type="InterPro" id="IPR005625">
    <property type="entry name" value="PepSY-ass_TM"/>
</dbReference>